<evidence type="ECO:0000256" key="3">
    <source>
        <dbReference type="ARBA" id="ARBA00022989"/>
    </source>
</evidence>
<name>A0A926KU04_9BACL</name>
<proteinExistence type="predicted"/>
<feature type="transmembrane region" description="Helical" evidence="5">
    <location>
        <begin position="71"/>
        <end position="89"/>
    </location>
</feature>
<evidence type="ECO:0000313" key="6">
    <source>
        <dbReference type="EMBL" id="MBD0384109.1"/>
    </source>
</evidence>
<keyword evidence="4 5" id="KW-0472">Membrane</keyword>
<evidence type="ECO:0000313" key="7">
    <source>
        <dbReference type="Proteomes" id="UP000650466"/>
    </source>
</evidence>
<feature type="transmembrane region" description="Helical" evidence="5">
    <location>
        <begin position="95"/>
        <end position="115"/>
    </location>
</feature>
<evidence type="ECO:0000256" key="5">
    <source>
        <dbReference type="SAM" id="Phobius"/>
    </source>
</evidence>
<feature type="transmembrane region" description="Helical" evidence="5">
    <location>
        <begin position="43"/>
        <end position="64"/>
    </location>
</feature>
<dbReference type="EMBL" id="JACVVD010000015">
    <property type="protein sequence ID" value="MBD0384109.1"/>
    <property type="molecule type" value="Genomic_DNA"/>
</dbReference>
<dbReference type="AlphaFoldDB" id="A0A926KU04"/>
<dbReference type="InterPro" id="IPR032808">
    <property type="entry name" value="DoxX"/>
</dbReference>
<dbReference type="Proteomes" id="UP000650466">
    <property type="component" value="Unassembled WGS sequence"/>
</dbReference>
<comment type="subcellular location">
    <subcellularLocation>
        <location evidence="1">Membrane</location>
        <topology evidence="1">Multi-pass membrane protein</topology>
    </subcellularLocation>
</comment>
<accession>A0A926KU04</accession>
<keyword evidence="7" id="KW-1185">Reference proteome</keyword>
<sequence>MTILLIVLQSLLALYYVFSGTAKTIGAKYWVDIFKNLGIPQWFRVVTGVVQLIGTALLIIGYWYAEAVTWACIWLGITMLLACLAHFRVKDSIGKTAPALMFTALILILTIVNVAV</sequence>
<comment type="caution">
    <text evidence="6">The sequence shown here is derived from an EMBL/GenBank/DDBJ whole genome shotgun (WGS) entry which is preliminary data.</text>
</comment>
<keyword evidence="3 5" id="KW-1133">Transmembrane helix</keyword>
<gene>
    <name evidence="6" type="ORF">ICC18_29095</name>
</gene>
<evidence type="ECO:0000256" key="4">
    <source>
        <dbReference type="ARBA" id="ARBA00023136"/>
    </source>
</evidence>
<dbReference type="GO" id="GO:0016020">
    <property type="term" value="C:membrane"/>
    <property type="evidence" value="ECO:0007669"/>
    <property type="project" value="UniProtKB-SubCell"/>
</dbReference>
<dbReference type="RefSeq" id="WP_188177885.1">
    <property type="nucleotide sequence ID" value="NZ_JACVVD010000015.1"/>
</dbReference>
<protein>
    <submittedName>
        <fullName evidence="6">DoxX family protein</fullName>
    </submittedName>
</protein>
<dbReference type="Pfam" id="PF13564">
    <property type="entry name" value="DoxX_2"/>
    <property type="match status" value="1"/>
</dbReference>
<organism evidence="6 7">
    <name type="scientific">Paenibacillus sedimenti</name>
    <dbReference type="NCBI Taxonomy" id="2770274"/>
    <lineage>
        <taxon>Bacteria</taxon>
        <taxon>Bacillati</taxon>
        <taxon>Bacillota</taxon>
        <taxon>Bacilli</taxon>
        <taxon>Bacillales</taxon>
        <taxon>Paenibacillaceae</taxon>
        <taxon>Paenibacillus</taxon>
    </lineage>
</organism>
<reference evidence="6" key="1">
    <citation type="submission" date="2020-09" db="EMBL/GenBank/DDBJ databases">
        <title>Draft Genome Sequence of Paenibacillus sp. WST5.</title>
        <authorList>
            <person name="Bao Z."/>
        </authorList>
    </citation>
    <scope>NUCLEOTIDE SEQUENCE</scope>
    <source>
        <strain evidence="6">WST5</strain>
    </source>
</reference>
<evidence type="ECO:0000256" key="1">
    <source>
        <dbReference type="ARBA" id="ARBA00004141"/>
    </source>
</evidence>
<evidence type="ECO:0000256" key="2">
    <source>
        <dbReference type="ARBA" id="ARBA00022692"/>
    </source>
</evidence>
<keyword evidence="2 5" id="KW-0812">Transmembrane</keyword>